<gene>
    <name evidence="2" type="ORF">GOQ09_19775</name>
</gene>
<evidence type="ECO:0000313" key="2">
    <source>
        <dbReference type="EMBL" id="QGW83687.1"/>
    </source>
</evidence>
<feature type="region of interest" description="Disordered" evidence="1">
    <location>
        <begin position="43"/>
        <end position="67"/>
    </location>
</feature>
<dbReference type="AlphaFoldDB" id="A0A6I6HLF6"/>
<protein>
    <recommendedName>
        <fullName evidence="4">Energy transducer TonB</fullName>
    </recommendedName>
</protein>
<evidence type="ECO:0008006" key="4">
    <source>
        <dbReference type="Google" id="ProtNLM"/>
    </source>
</evidence>
<evidence type="ECO:0000256" key="1">
    <source>
        <dbReference type="SAM" id="MobiDB-lite"/>
    </source>
</evidence>
<dbReference type="Proteomes" id="UP000425817">
    <property type="component" value="Chromosome"/>
</dbReference>
<feature type="compositionally biased region" description="Low complexity" evidence="1">
    <location>
        <begin position="58"/>
        <end position="67"/>
    </location>
</feature>
<accession>A0A6I6HLF6</accession>
<dbReference type="EMBL" id="CP046622">
    <property type="protein sequence ID" value="QGW83687.1"/>
    <property type="molecule type" value="Genomic_DNA"/>
</dbReference>
<proteinExistence type="predicted"/>
<name>A0A6I6HLF6_VARPD</name>
<reference evidence="2 3" key="1">
    <citation type="submission" date="2019-12" db="EMBL/GenBank/DDBJ databases">
        <title>Hybrid Genome Assemblies of two High G+C Isolates from Undergraduate Microbiology Courses.</title>
        <authorList>
            <person name="Ne Ville C.J."/>
            <person name="Enright D."/>
            <person name="Hernandez I."/>
            <person name="Dodsworth J."/>
            <person name="Orwin P.M."/>
        </authorList>
    </citation>
    <scope>NUCLEOTIDE SEQUENCE [LARGE SCALE GENOMIC DNA]</scope>
    <source>
        <strain evidence="2 3">CSUSB</strain>
    </source>
</reference>
<organism evidence="2 3">
    <name type="scientific">Variovorax paradoxus</name>
    <dbReference type="NCBI Taxonomy" id="34073"/>
    <lineage>
        <taxon>Bacteria</taxon>
        <taxon>Pseudomonadati</taxon>
        <taxon>Pseudomonadota</taxon>
        <taxon>Betaproteobacteria</taxon>
        <taxon>Burkholderiales</taxon>
        <taxon>Comamonadaceae</taxon>
        <taxon>Variovorax</taxon>
    </lineage>
</organism>
<evidence type="ECO:0000313" key="3">
    <source>
        <dbReference type="Proteomes" id="UP000425817"/>
    </source>
</evidence>
<sequence>MHETHGINPAMNRQLTPRRLALAASVLSCALWLAGCGSTGTVPGQLSDSKTERGGAGAAPRASNAATAREYRRDAARHIYEANRSRIYSGQLPPLLYAVGTLQVNLDAGGKVVSLHWMRAPKHAPEVIAEIERFVLQAAPFPAATRLGAVTWTDTWLWDKSGRFQLDTLTEGQQQGD</sequence>
<dbReference type="OrthoDB" id="8907581at2"/>